<dbReference type="EMBL" id="CADEPM010000003">
    <property type="protein sequence ID" value="CAB3401487.1"/>
    <property type="molecule type" value="Genomic_DNA"/>
</dbReference>
<reference evidence="3 4" key="1">
    <citation type="submission" date="2020-04" db="EMBL/GenBank/DDBJ databases">
        <authorList>
            <person name="Laetsch R D."/>
            <person name="Stevens L."/>
            <person name="Kumar S."/>
            <person name="Blaxter L. M."/>
        </authorList>
    </citation>
    <scope>NUCLEOTIDE SEQUENCE [LARGE SCALE GENOMIC DNA]</scope>
</reference>
<evidence type="ECO:0000313" key="4">
    <source>
        <dbReference type="Proteomes" id="UP000494206"/>
    </source>
</evidence>
<dbReference type="InterPro" id="IPR012292">
    <property type="entry name" value="Globin/Proto"/>
</dbReference>
<keyword evidence="4" id="KW-1185">Reference proteome</keyword>
<dbReference type="CDD" id="cd01040">
    <property type="entry name" value="Mb-like"/>
    <property type="match status" value="1"/>
</dbReference>
<dbReference type="InterPro" id="IPR009050">
    <property type="entry name" value="Globin-like_sf"/>
</dbReference>
<feature type="region of interest" description="Disordered" evidence="1">
    <location>
        <begin position="115"/>
        <end position="137"/>
    </location>
</feature>
<accession>A0A8S1EL05</accession>
<dbReference type="PROSITE" id="PS01033">
    <property type="entry name" value="GLOBIN"/>
    <property type="match status" value="1"/>
</dbReference>
<dbReference type="GO" id="GO:0020037">
    <property type="term" value="F:heme binding"/>
    <property type="evidence" value="ECO:0007669"/>
    <property type="project" value="InterPro"/>
</dbReference>
<dbReference type="AlphaFoldDB" id="A0A8S1EL05"/>
<name>A0A8S1EL05_9PELO</name>
<feature type="domain" description="Globin" evidence="2">
    <location>
        <begin position="137"/>
        <end position="275"/>
    </location>
</feature>
<feature type="region of interest" description="Disordered" evidence="1">
    <location>
        <begin position="1"/>
        <end position="101"/>
    </location>
</feature>
<evidence type="ECO:0000313" key="3">
    <source>
        <dbReference type="EMBL" id="CAB3401487.1"/>
    </source>
</evidence>
<evidence type="ECO:0000256" key="1">
    <source>
        <dbReference type="SAM" id="MobiDB-lite"/>
    </source>
</evidence>
<gene>
    <name evidence="3" type="ORF">CBOVIS_LOCUS4229</name>
</gene>
<dbReference type="Proteomes" id="UP000494206">
    <property type="component" value="Unassembled WGS sequence"/>
</dbReference>
<sequence>MGNESSTLVKIRRSSKDPAIIECMDTNGNHQAIYRKKSRKRSVTSSPPPPPIPILIQSQPSAEQFSVDSRKSSVSNFRSSSDGSGDSLLSPPNLASDRRRSRSLCAAQIKEDAQAVAASQQQEKSSSSNNRKQSSGLVPSLNRLRIQQCYKAAKPSIGDAIMKRAAAARVEMRAFLAKMNATQIEALGRQMYELITLAVENADKSDKVLAHAKQFGSSYAALCPLGFRPDLFTPLADAAIAECVKLDGVHKRCETLSAWSQLFSALFTGVRDGYYQKVRHQRRTSLPQNTITKQLSVDFSKTSDAFSR</sequence>
<protein>
    <recommendedName>
        <fullName evidence="2">Globin domain-containing protein</fullName>
    </recommendedName>
</protein>
<feature type="compositionally biased region" description="Low complexity" evidence="1">
    <location>
        <begin position="72"/>
        <end position="90"/>
    </location>
</feature>
<comment type="caution">
    <text evidence="3">The sequence shown here is derived from an EMBL/GenBank/DDBJ whole genome shotgun (WGS) entry which is preliminary data.</text>
</comment>
<dbReference type="GO" id="GO:0019825">
    <property type="term" value="F:oxygen binding"/>
    <property type="evidence" value="ECO:0007669"/>
    <property type="project" value="InterPro"/>
</dbReference>
<dbReference type="OrthoDB" id="5843513at2759"/>
<evidence type="ECO:0000259" key="2">
    <source>
        <dbReference type="PROSITE" id="PS01033"/>
    </source>
</evidence>
<feature type="compositionally biased region" description="Low complexity" evidence="1">
    <location>
        <begin position="115"/>
        <end position="135"/>
    </location>
</feature>
<dbReference type="Gene3D" id="1.10.490.10">
    <property type="entry name" value="Globins"/>
    <property type="match status" value="1"/>
</dbReference>
<dbReference type="SUPFAM" id="SSF46458">
    <property type="entry name" value="Globin-like"/>
    <property type="match status" value="1"/>
</dbReference>
<proteinExistence type="predicted"/>
<dbReference type="InterPro" id="IPR000971">
    <property type="entry name" value="Globin"/>
</dbReference>
<dbReference type="InterPro" id="IPR044399">
    <property type="entry name" value="Mb-like_M"/>
</dbReference>
<feature type="compositionally biased region" description="Basic residues" evidence="1">
    <location>
        <begin position="33"/>
        <end position="42"/>
    </location>
</feature>
<organism evidence="3 4">
    <name type="scientific">Caenorhabditis bovis</name>
    <dbReference type="NCBI Taxonomy" id="2654633"/>
    <lineage>
        <taxon>Eukaryota</taxon>
        <taxon>Metazoa</taxon>
        <taxon>Ecdysozoa</taxon>
        <taxon>Nematoda</taxon>
        <taxon>Chromadorea</taxon>
        <taxon>Rhabditida</taxon>
        <taxon>Rhabditina</taxon>
        <taxon>Rhabditomorpha</taxon>
        <taxon>Rhabditoidea</taxon>
        <taxon>Rhabditidae</taxon>
        <taxon>Peloderinae</taxon>
        <taxon>Caenorhabditis</taxon>
    </lineage>
</organism>